<dbReference type="AlphaFoldDB" id="A0A368C140"/>
<evidence type="ECO:0000313" key="2">
    <source>
        <dbReference type="EMBL" id="RCL43310.1"/>
    </source>
</evidence>
<gene>
    <name evidence="2" type="ORF">DBW92_03955</name>
</gene>
<dbReference type="EMBL" id="QOPI01000024">
    <property type="protein sequence ID" value="RCL43310.1"/>
    <property type="molecule type" value="Genomic_DNA"/>
</dbReference>
<keyword evidence="1" id="KW-1133">Transmembrane helix</keyword>
<organism evidence="2 3">
    <name type="scientific">SAR86 cluster bacterium</name>
    <dbReference type="NCBI Taxonomy" id="2030880"/>
    <lineage>
        <taxon>Bacteria</taxon>
        <taxon>Pseudomonadati</taxon>
        <taxon>Pseudomonadota</taxon>
        <taxon>Gammaproteobacteria</taxon>
        <taxon>SAR86 cluster</taxon>
    </lineage>
</organism>
<dbReference type="Proteomes" id="UP000252915">
    <property type="component" value="Unassembled WGS sequence"/>
</dbReference>
<keyword evidence="1" id="KW-0812">Transmembrane</keyword>
<comment type="caution">
    <text evidence="2">The sequence shown here is derived from an EMBL/GenBank/DDBJ whole genome shotgun (WGS) entry which is preliminary data.</text>
</comment>
<sequence length="418" mass="47353">MKFKQFEPKRIEVVDTTDPELTEINRKKAAAIKGRIAQFFHPITKHFSNKIEFIMDEIGEMPEMENLPKGNTKDFTSKIGYALSLGLKEKEIFFFGLMQWIFVLLAYILWLQMLSWIPQPVWDGIQECIDSGQDNCTVLADIPLGMWGWFCILVAAFPIGIFSSAMGTTHFLHKQNKKSTTIKCLQAALSNAWATWSFHFVDGWITVKQIISRLPSEPDHETPIQRQARLAAQARREVMYYAWKLGSAGVLPSMVLGNNLITSGKNSIKFVKAKFADILKLRAAYSSICWIVGIAAYIGGVIVIFLMGDGAYTNSGNLEVVKIYQYMIIPLAWATMIVMIFLRPIYILTICNLYSDYIESIDEEPVLPDNPSIGIKAFFVFLFICLLMLLVILFRDQIGLTDILSATEIGRTYQGQSF</sequence>
<accession>A0A368C140</accession>
<reference evidence="2 3" key="1">
    <citation type="journal article" date="2018" name="Microbiome">
        <title>Fine metagenomic profile of the Mediterranean stratified and mixed water columns revealed by assembly and recruitment.</title>
        <authorList>
            <person name="Haro-Moreno J.M."/>
            <person name="Lopez-Perez M."/>
            <person name="De La Torre J.R."/>
            <person name="Picazo A."/>
            <person name="Camacho A."/>
            <person name="Rodriguez-Valera F."/>
        </authorList>
    </citation>
    <scope>NUCLEOTIDE SEQUENCE [LARGE SCALE GENOMIC DNA]</scope>
    <source>
        <strain evidence="2">MED-G78</strain>
    </source>
</reference>
<feature type="transmembrane region" description="Helical" evidence="1">
    <location>
        <begin position="328"/>
        <end position="355"/>
    </location>
</feature>
<evidence type="ECO:0000256" key="1">
    <source>
        <dbReference type="SAM" id="Phobius"/>
    </source>
</evidence>
<feature type="transmembrane region" description="Helical" evidence="1">
    <location>
        <begin position="281"/>
        <end position="307"/>
    </location>
</feature>
<protein>
    <submittedName>
        <fullName evidence="2">Uncharacterized protein</fullName>
    </submittedName>
</protein>
<keyword evidence="1" id="KW-0472">Membrane</keyword>
<feature type="transmembrane region" description="Helical" evidence="1">
    <location>
        <begin position="238"/>
        <end position="261"/>
    </location>
</feature>
<evidence type="ECO:0000313" key="3">
    <source>
        <dbReference type="Proteomes" id="UP000252915"/>
    </source>
</evidence>
<proteinExistence type="predicted"/>
<feature type="transmembrane region" description="Helical" evidence="1">
    <location>
        <begin position="92"/>
        <end position="110"/>
    </location>
</feature>
<feature type="transmembrane region" description="Helical" evidence="1">
    <location>
        <begin position="147"/>
        <end position="172"/>
    </location>
</feature>
<name>A0A368C140_9GAMM</name>
<feature type="transmembrane region" description="Helical" evidence="1">
    <location>
        <begin position="375"/>
        <end position="394"/>
    </location>
</feature>